<dbReference type="Proteomes" id="UP000071392">
    <property type="component" value="Unassembled WGS sequence"/>
</dbReference>
<protein>
    <recommendedName>
        <fullName evidence="4">Carbohydrate-binding domain-containing protein</fullName>
    </recommendedName>
</protein>
<dbReference type="RefSeq" id="WP_068712977.1">
    <property type="nucleotide sequence ID" value="NZ_LSZP01000059.1"/>
</dbReference>
<comment type="caution">
    <text evidence="2">The sequence shown here is derived from an EMBL/GenBank/DDBJ whole genome shotgun (WGS) entry which is preliminary data.</text>
</comment>
<evidence type="ECO:0008006" key="4">
    <source>
        <dbReference type="Google" id="ProtNLM"/>
    </source>
</evidence>
<name>A0A139SIB5_9BACT</name>
<keyword evidence="3" id="KW-1185">Reference proteome</keyword>
<gene>
    <name evidence="2" type="ORF">AXK12_07355</name>
</gene>
<keyword evidence="1" id="KW-0732">Signal</keyword>
<organism evidence="2 3">
    <name type="scientific">Cephaloticoccus capnophilus</name>
    <dbReference type="NCBI Taxonomy" id="1548208"/>
    <lineage>
        <taxon>Bacteria</taxon>
        <taxon>Pseudomonadati</taxon>
        <taxon>Verrucomicrobiota</taxon>
        <taxon>Opitutia</taxon>
        <taxon>Opitutales</taxon>
        <taxon>Opitutaceae</taxon>
        <taxon>Cephaloticoccus</taxon>
    </lineage>
</organism>
<proteinExistence type="predicted"/>
<reference evidence="2 3" key="1">
    <citation type="submission" date="2016-02" db="EMBL/GenBank/DDBJ databases">
        <authorList>
            <person name="Wen L."/>
            <person name="He K."/>
            <person name="Yang H."/>
        </authorList>
    </citation>
    <scope>NUCLEOTIDE SEQUENCE [LARGE SCALE GENOMIC DNA]</scope>
    <source>
        <strain evidence="2 3">CV41</strain>
    </source>
</reference>
<evidence type="ECO:0000256" key="1">
    <source>
        <dbReference type="SAM" id="SignalP"/>
    </source>
</evidence>
<feature type="chain" id="PRO_5007299208" description="Carbohydrate-binding domain-containing protein" evidence="1">
    <location>
        <begin position="43"/>
        <end position="191"/>
    </location>
</feature>
<evidence type="ECO:0000313" key="3">
    <source>
        <dbReference type="Proteomes" id="UP000071392"/>
    </source>
</evidence>
<feature type="signal peptide" evidence="1">
    <location>
        <begin position="1"/>
        <end position="42"/>
    </location>
</feature>
<dbReference type="EMBL" id="LSZP01000059">
    <property type="protein sequence ID" value="KXU34289.1"/>
    <property type="molecule type" value="Genomic_DNA"/>
</dbReference>
<dbReference type="AlphaFoldDB" id="A0A139SIB5"/>
<dbReference type="OrthoDB" id="9843751at2"/>
<evidence type="ECO:0000313" key="2">
    <source>
        <dbReference type="EMBL" id="KXU34289.1"/>
    </source>
</evidence>
<sequence length="191" mass="21773">MNHSRLLLPSYTLRRLAPFAHRLLLALLACTAAAFTAGVARAQPLPQGGYPISAPAPLDLRLLHAQANIGKKDYTLSPDAPPIVYPLGENFYRLELKMKRNSRKSWRSDETVKVHFYYDGVALTFFGDRNGNERPDRREKRQEHLIRHKHELVTEGNRTFNRSIDLHLELFGGEVSSASSLRSLKLHFIFL</sequence>
<dbReference type="STRING" id="1548208.AXK12_07355"/>
<accession>A0A139SIB5</accession>